<organism evidence="3 4">
    <name type="scientific">Phlebiopsis gigantea (strain 11061_1 CR5-6)</name>
    <name type="common">White-rot fungus</name>
    <name type="synonym">Peniophora gigantea</name>
    <dbReference type="NCBI Taxonomy" id="745531"/>
    <lineage>
        <taxon>Eukaryota</taxon>
        <taxon>Fungi</taxon>
        <taxon>Dikarya</taxon>
        <taxon>Basidiomycota</taxon>
        <taxon>Agaricomycotina</taxon>
        <taxon>Agaricomycetes</taxon>
        <taxon>Polyporales</taxon>
        <taxon>Phanerochaetaceae</taxon>
        <taxon>Phlebiopsis</taxon>
    </lineage>
</organism>
<dbReference type="OrthoDB" id="3256702at2759"/>
<evidence type="ECO:0008006" key="5">
    <source>
        <dbReference type="Google" id="ProtNLM"/>
    </source>
</evidence>
<evidence type="ECO:0000256" key="2">
    <source>
        <dbReference type="SAM" id="Phobius"/>
    </source>
</evidence>
<protein>
    <recommendedName>
        <fullName evidence="5">REJ domain-containing protein</fullName>
    </recommendedName>
</protein>
<dbReference type="HOGENOM" id="CLU_525904_0_0_1"/>
<feature type="compositionally biased region" description="Polar residues" evidence="1">
    <location>
        <begin position="358"/>
        <end position="375"/>
    </location>
</feature>
<feature type="compositionally biased region" description="Pro residues" evidence="1">
    <location>
        <begin position="30"/>
        <end position="85"/>
    </location>
</feature>
<keyword evidence="2" id="KW-0472">Membrane</keyword>
<keyword evidence="2" id="KW-1133">Transmembrane helix</keyword>
<dbReference type="STRING" id="745531.A0A0C3RP61"/>
<gene>
    <name evidence="3" type="ORF">PHLGIDRAFT_384031</name>
</gene>
<feature type="transmembrane region" description="Helical" evidence="2">
    <location>
        <begin position="230"/>
        <end position="253"/>
    </location>
</feature>
<sequence>MSTASSGASTGASPGVPSASSSVASSAPSSQPPTSQPSSPPPTSQPTTAPPSSQPTSQPPSSQPTSQPPTSQPPSSQPTSAPPSSQPTSAPPSSRASSQPSSQDGPSSSPSDIASSSPSSASPSSTPTSGPSSSSGSSSSAAPSSSAIDTTANLALSSPATTLHSTVVFVTTNSAGQVTTSTPSVVTELSTVTGSNGATSVVTIIASNPTPFNSDGNHTGGSQFFTNKGAVAGVFLIVGLAAASIVLFLFFFIKRRHRNRRLEYDTAVASTLAAAGYNRQPLDGDDYDEGGGMRQRRRSSPSALATVSSLGTQAAAVQPYTDDPTGRRAEFDPYSAYSAAPPQTPPASARRDGYVPARTSSPPLGHSHSASTSSMGHVMGCSPRRVGRRRALQAPSRPRRARGRRRRSRPRARGGARGCRATTGTIMCRGTLRARCIRSRTGRRRTSWWTSRRGSRLRCATCLMDSAPARTFRGKRRGARSPARSPRHDISRSTCLLHGGPLLPYAVLALAYYPPSPS</sequence>
<feature type="region of interest" description="Disordered" evidence="1">
    <location>
        <begin position="472"/>
        <end position="491"/>
    </location>
</feature>
<evidence type="ECO:0000256" key="1">
    <source>
        <dbReference type="SAM" id="MobiDB-lite"/>
    </source>
</evidence>
<feature type="compositionally biased region" description="Basic residues" evidence="1">
    <location>
        <begin position="385"/>
        <end position="414"/>
    </location>
</feature>
<dbReference type="AlphaFoldDB" id="A0A0C3RP61"/>
<feature type="compositionally biased region" description="Polar residues" evidence="1">
    <location>
        <begin position="300"/>
        <end position="312"/>
    </location>
</feature>
<keyword evidence="2" id="KW-0812">Transmembrane</keyword>
<dbReference type="EMBL" id="KN840878">
    <property type="protein sequence ID" value="KIP01181.1"/>
    <property type="molecule type" value="Genomic_DNA"/>
</dbReference>
<feature type="region of interest" description="Disordered" evidence="1">
    <location>
        <begin position="279"/>
        <end position="419"/>
    </location>
</feature>
<evidence type="ECO:0000313" key="3">
    <source>
        <dbReference type="EMBL" id="KIP01181.1"/>
    </source>
</evidence>
<feature type="compositionally biased region" description="Low complexity" evidence="1">
    <location>
        <begin position="1"/>
        <end position="29"/>
    </location>
</feature>
<dbReference type="Proteomes" id="UP000053257">
    <property type="component" value="Unassembled WGS sequence"/>
</dbReference>
<name>A0A0C3RP61_PHLG1</name>
<keyword evidence="4" id="KW-1185">Reference proteome</keyword>
<accession>A0A0C3RP61</accession>
<proteinExistence type="predicted"/>
<feature type="region of interest" description="Disordered" evidence="1">
    <location>
        <begin position="1"/>
        <end position="145"/>
    </location>
</feature>
<reference evidence="3 4" key="1">
    <citation type="journal article" date="2014" name="PLoS Genet.">
        <title>Analysis of the Phlebiopsis gigantea genome, transcriptome and secretome provides insight into its pioneer colonization strategies of wood.</title>
        <authorList>
            <person name="Hori C."/>
            <person name="Ishida T."/>
            <person name="Igarashi K."/>
            <person name="Samejima M."/>
            <person name="Suzuki H."/>
            <person name="Master E."/>
            <person name="Ferreira P."/>
            <person name="Ruiz-Duenas F.J."/>
            <person name="Held B."/>
            <person name="Canessa P."/>
            <person name="Larrondo L.F."/>
            <person name="Schmoll M."/>
            <person name="Druzhinina I.S."/>
            <person name="Kubicek C.P."/>
            <person name="Gaskell J.A."/>
            <person name="Kersten P."/>
            <person name="St John F."/>
            <person name="Glasner J."/>
            <person name="Sabat G."/>
            <person name="Splinter BonDurant S."/>
            <person name="Syed K."/>
            <person name="Yadav J."/>
            <person name="Mgbeahuruike A.C."/>
            <person name="Kovalchuk A."/>
            <person name="Asiegbu F.O."/>
            <person name="Lackner G."/>
            <person name="Hoffmeister D."/>
            <person name="Rencoret J."/>
            <person name="Gutierrez A."/>
            <person name="Sun H."/>
            <person name="Lindquist E."/>
            <person name="Barry K."/>
            <person name="Riley R."/>
            <person name="Grigoriev I.V."/>
            <person name="Henrissat B."/>
            <person name="Kues U."/>
            <person name="Berka R.M."/>
            <person name="Martinez A.T."/>
            <person name="Covert S.F."/>
            <person name="Blanchette R.A."/>
            <person name="Cullen D."/>
        </authorList>
    </citation>
    <scope>NUCLEOTIDE SEQUENCE [LARGE SCALE GENOMIC DNA]</scope>
    <source>
        <strain evidence="3 4">11061_1 CR5-6</strain>
    </source>
</reference>
<feature type="compositionally biased region" description="Low complexity" evidence="1">
    <location>
        <begin position="86"/>
        <end position="145"/>
    </location>
</feature>
<evidence type="ECO:0000313" key="4">
    <source>
        <dbReference type="Proteomes" id="UP000053257"/>
    </source>
</evidence>